<gene>
    <name evidence="11" type="ORF">EV675_1257</name>
</gene>
<evidence type="ECO:0000256" key="4">
    <source>
        <dbReference type="ARBA" id="ARBA00022764"/>
    </source>
</evidence>
<evidence type="ECO:0000256" key="9">
    <source>
        <dbReference type="SAM" id="SignalP"/>
    </source>
</evidence>
<dbReference type="Proteomes" id="UP000292445">
    <property type="component" value="Unassembled WGS sequence"/>
</dbReference>
<dbReference type="PANTHER" id="PTHR35891:SF3">
    <property type="entry name" value="THIOL:DISULFIDE INTERCHANGE PROTEIN DSBL"/>
    <property type="match status" value="1"/>
</dbReference>
<proteinExistence type="inferred from homology"/>
<dbReference type="Pfam" id="PF01323">
    <property type="entry name" value="DSBA"/>
    <property type="match status" value="1"/>
</dbReference>
<reference evidence="11 12" key="1">
    <citation type="submission" date="2019-02" db="EMBL/GenBank/DDBJ databases">
        <title>Genomic Encyclopedia of Type Strains, Phase IV (KMG-IV): sequencing the most valuable type-strain genomes for metagenomic binning, comparative biology and taxonomic classification.</title>
        <authorList>
            <person name="Goeker M."/>
        </authorList>
    </citation>
    <scope>NUCLEOTIDE SEQUENCE [LARGE SCALE GENOMIC DNA]</scope>
    <source>
        <strain evidence="11 12">K24</strain>
    </source>
</reference>
<organism evidence="11 12">
    <name type="scientific">Pigmentiphaga kullae</name>
    <dbReference type="NCBI Taxonomy" id="151784"/>
    <lineage>
        <taxon>Bacteria</taxon>
        <taxon>Pseudomonadati</taxon>
        <taxon>Pseudomonadota</taxon>
        <taxon>Betaproteobacteria</taxon>
        <taxon>Burkholderiales</taxon>
        <taxon>Alcaligenaceae</taxon>
        <taxon>Pigmentiphaga</taxon>
    </lineage>
</organism>
<dbReference type="PROSITE" id="PS51352">
    <property type="entry name" value="THIOREDOXIN_2"/>
    <property type="match status" value="1"/>
</dbReference>
<feature type="domain" description="Thioredoxin" evidence="10">
    <location>
        <begin position="20"/>
        <end position="211"/>
    </location>
</feature>
<feature type="signal peptide" evidence="9">
    <location>
        <begin position="1"/>
        <end position="30"/>
    </location>
</feature>
<dbReference type="InterPro" id="IPR013766">
    <property type="entry name" value="Thioredoxin_domain"/>
</dbReference>
<sequence>MIGRYAFRHMFAGLALAAGFVAALPGTAQAQQPREGTEYIRLQQPQATDSPGKVEVTEFFWYSCPHCNALEPSLESWIKKLPADVVVRRVPVRFNAGMEPQQRLYYTLEALGKVDQLHRMVFTAIHEQRQPLNTANRIFDWAEKQGLDRAQFTAAYNSFGVQSKVQRATKLAEAYKIDGVPTLAINGRYLTSPSLTGSNLGALQVADFLIGKERTPPTR</sequence>
<dbReference type="GO" id="GO:0042597">
    <property type="term" value="C:periplasmic space"/>
    <property type="evidence" value="ECO:0007669"/>
    <property type="project" value="UniProtKB-SubCell"/>
</dbReference>
<evidence type="ECO:0000256" key="5">
    <source>
        <dbReference type="ARBA" id="ARBA00023157"/>
    </source>
</evidence>
<evidence type="ECO:0000256" key="3">
    <source>
        <dbReference type="ARBA" id="ARBA00022729"/>
    </source>
</evidence>
<evidence type="ECO:0000313" key="12">
    <source>
        <dbReference type="Proteomes" id="UP000292445"/>
    </source>
</evidence>
<dbReference type="SUPFAM" id="SSF52833">
    <property type="entry name" value="Thioredoxin-like"/>
    <property type="match status" value="1"/>
</dbReference>
<comment type="caution">
    <text evidence="11">The sequence shown here is derived from an EMBL/GenBank/DDBJ whole genome shotgun (WGS) entry which is preliminary data.</text>
</comment>
<evidence type="ECO:0000259" key="10">
    <source>
        <dbReference type="PROSITE" id="PS51352"/>
    </source>
</evidence>
<dbReference type="InterPro" id="IPR050824">
    <property type="entry name" value="Thiol_disulfide_DsbA"/>
</dbReference>
<dbReference type="RefSeq" id="WP_242621349.1">
    <property type="nucleotide sequence ID" value="NZ_SGXC01000001.1"/>
</dbReference>
<comment type="similarity">
    <text evidence="2">Belongs to the thioredoxin family. DsbA subfamily.</text>
</comment>
<keyword evidence="5 7" id="KW-1015">Disulfide bond</keyword>
<dbReference type="GO" id="GO:0016491">
    <property type="term" value="F:oxidoreductase activity"/>
    <property type="evidence" value="ECO:0007669"/>
    <property type="project" value="InterPro"/>
</dbReference>
<dbReference type="PANTHER" id="PTHR35891">
    <property type="entry name" value="THIOL:DISULFIDE INTERCHANGE PROTEIN DSBA"/>
    <property type="match status" value="1"/>
</dbReference>
<dbReference type="EMBL" id="SGXC01000001">
    <property type="protein sequence ID" value="RZS85234.1"/>
    <property type="molecule type" value="Genomic_DNA"/>
</dbReference>
<dbReference type="PIRSF" id="PIRSF001488">
    <property type="entry name" value="Tdi_protein"/>
    <property type="match status" value="1"/>
</dbReference>
<feature type="chain" id="PRO_5020249145" description="Thiol:disulfide interchange protein" evidence="9">
    <location>
        <begin position="31"/>
        <end position="219"/>
    </location>
</feature>
<keyword evidence="4 7" id="KW-0574">Periplasm</keyword>
<evidence type="ECO:0000256" key="6">
    <source>
        <dbReference type="ARBA" id="ARBA00023284"/>
    </source>
</evidence>
<dbReference type="CDD" id="cd03019">
    <property type="entry name" value="DsbA_DsbA"/>
    <property type="match status" value="1"/>
</dbReference>
<keyword evidence="3 9" id="KW-0732">Signal</keyword>
<evidence type="ECO:0000313" key="11">
    <source>
        <dbReference type="EMBL" id="RZS85234.1"/>
    </source>
</evidence>
<dbReference type="AlphaFoldDB" id="A0A4Q7NJJ0"/>
<protein>
    <recommendedName>
        <fullName evidence="7">Thiol:disulfide interchange protein</fullName>
    </recommendedName>
</protein>
<evidence type="ECO:0000256" key="2">
    <source>
        <dbReference type="ARBA" id="ARBA00005791"/>
    </source>
</evidence>
<keyword evidence="12" id="KW-1185">Reference proteome</keyword>
<dbReference type="InterPro" id="IPR001853">
    <property type="entry name" value="DSBA-like_thioredoxin_dom"/>
</dbReference>
<evidence type="ECO:0000256" key="8">
    <source>
        <dbReference type="PIRSR" id="PIRSR001488-1"/>
    </source>
</evidence>
<feature type="disulfide bond" description="Redox-active" evidence="8">
    <location>
        <begin position="64"/>
        <end position="67"/>
    </location>
</feature>
<dbReference type="InterPro" id="IPR036249">
    <property type="entry name" value="Thioredoxin-like_sf"/>
</dbReference>
<comment type="subcellular location">
    <subcellularLocation>
        <location evidence="1 7">Periplasm</location>
    </subcellularLocation>
</comment>
<accession>A0A4Q7NJJ0</accession>
<name>A0A4Q7NJJ0_9BURK</name>
<evidence type="ECO:0000256" key="7">
    <source>
        <dbReference type="PIRNR" id="PIRNR001488"/>
    </source>
</evidence>
<dbReference type="InterPro" id="IPR023205">
    <property type="entry name" value="DsbA/DsbL"/>
</dbReference>
<evidence type="ECO:0000256" key="1">
    <source>
        <dbReference type="ARBA" id="ARBA00004418"/>
    </source>
</evidence>
<keyword evidence="6" id="KW-0676">Redox-active center</keyword>
<dbReference type="Gene3D" id="3.40.30.10">
    <property type="entry name" value="Glutaredoxin"/>
    <property type="match status" value="1"/>
</dbReference>